<accession>A0AAD5QWH9</accession>
<evidence type="ECO:0000313" key="1">
    <source>
        <dbReference type="EMBL" id="KAJ1362411.1"/>
    </source>
</evidence>
<dbReference type="AlphaFoldDB" id="A0AAD5QWH9"/>
<dbReference type="EMBL" id="JAHQIW010004433">
    <property type="protein sequence ID" value="KAJ1362411.1"/>
    <property type="molecule type" value="Genomic_DNA"/>
</dbReference>
<dbReference type="Proteomes" id="UP001196413">
    <property type="component" value="Unassembled WGS sequence"/>
</dbReference>
<reference evidence="1" key="1">
    <citation type="submission" date="2021-06" db="EMBL/GenBank/DDBJ databases">
        <title>Parelaphostrongylus tenuis whole genome reference sequence.</title>
        <authorList>
            <person name="Garwood T.J."/>
            <person name="Larsen P.A."/>
            <person name="Fountain-Jones N.M."/>
            <person name="Garbe J.R."/>
            <person name="Macchietto M.G."/>
            <person name="Kania S.A."/>
            <person name="Gerhold R.W."/>
            <person name="Richards J.E."/>
            <person name="Wolf T.M."/>
        </authorList>
    </citation>
    <scope>NUCLEOTIDE SEQUENCE</scope>
    <source>
        <strain evidence="1">MNPRO001-30</strain>
        <tissue evidence="1">Meninges</tissue>
    </source>
</reference>
<evidence type="ECO:0000313" key="2">
    <source>
        <dbReference type="Proteomes" id="UP001196413"/>
    </source>
</evidence>
<organism evidence="1 2">
    <name type="scientific">Parelaphostrongylus tenuis</name>
    <name type="common">Meningeal worm</name>
    <dbReference type="NCBI Taxonomy" id="148309"/>
    <lineage>
        <taxon>Eukaryota</taxon>
        <taxon>Metazoa</taxon>
        <taxon>Ecdysozoa</taxon>
        <taxon>Nematoda</taxon>
        <taxon>Chromadorea</taxon>
        <taxon>Rhabditida</taxon>
        <taxon>Rhabditina</taxon>
        <taxon>Rhabditomorpha</taxon>
        <taxon>Strongyloidea</taxon>
        <taxon>Metastrongylidae</taxon>
        <taxon>Parelaphostrongylus</taxon>
    </lineage>
</organism>
<name>A0AAD5QWH9_PARTN</name>
<proteinExistence type="predicted"/>
<comment type="caution">
    <text evidence="1">The sequence shown here is derived from an EMBL/GenBank/DDBJ whole genome shotgun (WGS) entry which is preliminary data.</text>
</comment>
<gene>
    <name evidence="1" type="ORF">KIN20_021945</name>
</gene>
<sequence length="151" mass="17300">MDRTPPSTGYTFGDFDSSRERNDQTCSLLNRPLSKATQMVHDLREQMVSQGFADLRQKWFKWLGWHPAATDLNSQFDHRASSDRSFDFIQTTTPQIAWNCTVERLAEKAISNCSIKPLSVNNGIITFPSCAGDIFRPVVYKSHEQMVDFFD</sequence>
<keyword evidence="2" id="KW-1185">Reference proteome</keyword>
<protein>
    <submittedName>
        <fullName evidence="1">Uncharacterized protein</fullName>
    </submittedName>
</protein>